<feature type="signal peptide" evidence="1">
    <location>
        <begin position="1"/>
        <end position="21"/>
    </location>
</feature>
<dbReference type="Gene3D" id="2.40.10.10">
    <property type="entry name" value="Trypsin-like serine proteases"/>
    <property type="match status" value="2"/>
</dbReference>
<dbReference type="InterPro" id="IPR043504">
    <property type="entry name" value="Peptidase_S1_PA_chymotrypsin"/>
</dbReference>
<protein>
    <submittedName>
        <fullName evidence="3">Trypsin-like peptidase domain-containing protein</fullName>
    </submittedName>
</protein>
<accession>A0ABV8DCX7</accession>
<gene>
    <name evidence="3" type="ORF">ACFOW3_16105</name>
</gene>
<dbReference type="Pfam" id="PF18885">
    <property type="entry name" value="DUF5648"/>
    <property type="match status" value="1"/>
</dbReference>
<dbReference type="Pfam" id="PF13365">
    <property type="entry name" value="Trypsin_2"/>
    <property type="match status" value="1"/>
</dbReference>
<sequence length="644" mass="68611">MKNGMMWRMGVAWGAALALLAGCGGSGTEASAQKAASVLMVDGWVQPASVDQGVSNIKSRSALVTAPTPSRVSLGALDASKTASLGGGIGPRQVGTARDVVATRAAAQTQQQLQWKPTATGGKVAAISFSAEGAYGLRLGVVVKALPQGTVLRVYSQANASKVFQISGQEVLQRIERNAQAGDTTLDGQTWWTPDTGSDEATLELELPVGADASTVDISVPRVSHIFENLSIPTEAELSTKINESASCHLDATCYDTYATERNAVARMLFTSGANTYLCTGTLLNDSRSSGTPYFLTANHCISKQSEAASLQTDWFFRSPTCNSRTLSSATVQRVNGASLLYASGAMDMALLQLNDTPPAGAVFAGWDAGTQALSTPVVGLHHPRGDLLKVSLGTLNSLISCTPTSETQFQCSGTTGNYYQVNWTQGTTEGGSSGSALFKGGTHVIGTLYGGGSSCTATTVPDYYGRFDVAFNAALKNWLSSATPPTGPTGRVPVYRFYNSAGLEHFYTSNVGERDLLIKQFGSNFIYEGPIFYAYPVEGSNQDSNLFPVYRLVDLARKMHLYTANPAERDGLIRAFPTVALEGTAWWGQAAPGNGAMPVYRYFNRSTNTYFYTTSAAERNYINANLSQQYLEEGIGFYVWADK</sequence>
<reference evidence="4" key="1">
    <citation type="journal article" date="2019" name="Int. J. Syst. Evol. Microbiol.">
        <title>The Global Catalogue of Microorganisms (GCM) 10K type strain sequencing project: providing services to taxonomists for standard genome sequencing and annotation.</title>
        <authorList>
            <consortium name="The Broad Institute Genomics Platform"/>
            <consortium name="The Broad Institute Genome Sequencing Center for Infectious Disease"/>
            <person name="Wu L."/>
            <person name="Ma J."/>
        </authorList>
    </citation>
    <scope>NUCLEOTIDE SEQUENCE [LARGE SCALE GENOMIC DNA]</scope>
    <source>
        <strain evidence="4">CCUG 2113</strain>
    </source>
</reference>
<dbReference type="Proteomes" id="UP001595693">
    <property type="component" value="Unassembled WGS sequence"/>
</dbReference>
<dbReference type="PROSITE" id="PS51257">
    <property type="entry name" value="PROKAR_LIPOPROTEIN"/>
    <property type="match status" value="1"/>
</dbReference>
<keyword evidence="4" id="KW-1185">Reference proteome</keyword>
<dbReference type="PANTHER" id="PTHR36234">
    <property type="entry name" value="LYSYL ENDOPEPTIDASE"/>
    <property type="match status" value="1"/>
</dbReference>
<dbReference type="InterPro" id="IPR001254">
    <property type="entry name" value="Trypsin_dom"/>
</dbReference>
<comment type="caution">
    <text evidence="3">The sequence shown here is derived from an EMBL/GenBank/DDBJ whole genome shotgun (WGS) entry which is preliminary data.</text>
</comment>
<evidence type="ECO:0000256" key="1">
    <source>
        <dbReference type="SAM" id="SignalP"/>
    </source>
</evidence>
<evidence type="ECO:0000259" key="2">
    <source>
        <dbReference type="PROSITE" id="PS50240"/>
    </source>
</evidence>
<evidence type="ECO:0000313" key="3">
    <source>
        <dbReference type="EMBL" id="MFC3936137.1"/>
    </source>
</evidence>
<proteinExistence type="predicted"/>
<name>A0ABV8DCX7_9BURK</name>
<dbReference type="PROSITE" id="PS50240">
    <property type="entry name" value="TRYPSIN_DOM"/>
    <property type="match status" value="1"/>
</dbReference>
<dbReference type="PANTHER" id="PTHR36234:SF5">
    <property type="entry name" value="LYSYL ENDOPEPTIDASE"/>
    <property type="match status" value="1"/>
</dbReference>
<dbReference type="InterPro" id="IPR043708">
    <property type="entry name" value="DUF5648"/>
</dbReference>
<feature type="domain" description="Peptidase S1" evidence="2">
    <location>
        <begin position="208"/>
        <end position="485"/>
    </location>
</feature>
<keyword evidence="1" id="KW-0732">Signal</keyword>
<dbReference type="RefSeq" id="WP_238385535.1">
    <property type="nucleotide sequence ID" value="NZ_JAMXAX010000026.1"/>
</dbReference>
<dbReference type="EMBL" id="JBHSAJ010000048">
    <property type="protein sequence ID" value="MFC3936137.1"/>
    <property type="molecule type" value="Genomic_DNA"/>
</dbReference>
<organism evidence="3 4">
    <name type="scientific">Acidovorax facilis</name>
    <dbReference type="NCBI Taxonomy" id="12917"/>
    <lineage>
        <taxon>Bacteria</taxon>
        <taxon>Pseudomonadati</taxon>
        <taxon>Pseudomonadota</taxon>
        <taxon>Betaproteobacteria</taxon>
        <taxon>Burkholderiales</taxon>
        <taxon>Comamonadaceae</taxon>
        <taxon>Acidovorax</taxon>
    </lineage>
</organism>
<feature type="chain" id="PRO_5045062177" evidence="1">
    <location>
        <begin position="22"/>
        <end position="644"/>
    </location>
</feature>
<dbReference type="InterPro" id="IPR009003">
    <property type="entry name" value="Peptidase_S1_PA"/>
</dbReference>
<dbReference type="SUPFAM" id="SSF50494">
    <property type="entry name" value="Trypsin-like serine proteases"/>
    <property type="match status" value="1"/>
</dbReference>
<evidence type="ECO:0000313" key="4">
    <source>
        <dbReference type="Proteomes" id="UP001595693"/>
    </source>
</evidence>